<dbReference type="Proteomes" id="UP001164929">
    <property type="component" value="Chromosome 18"/>
</dbReference>
<comment type="caution">
    <text evidence="2">The sequence shown here is derived from an EMBL/GenBank/DDBJ whole genome shotgun (WGS) entry which is preliminary data.</text>
</comment>
<gene>
    <name evidence="2" type="ORF">NC653_039513</name>
</gene>
<reference evidence="2 3" key="1">
    <citation type="journal article" date="2023" name="Mol. Ecol. Resour.">
        <title>Chromosome-level genome assembly of a triploid poplar Populus alba 'Berolinensis'.</title>
        <authorList>
            <person name="Chen S."/>
            <person name="Yu Y."/>
            <person name="Wang X."/>
            <person name="Wang S."/>
            <person name="Zhang T."/>
            <person name="Zhou Y."/>
            <person name="He R."/>
            <person name="Meng N."/>
            <person name="Wang Y."/>
            <person name="Liu W."/>
            <person name="Liu Z."/>
            <person name="Liu J."/>
            <person name="Guo Q."/>
            <person name="Huang H."/>
            <person name="Sederoff R.R."/>
            <person name="Wang G."/>
            <person name="Qu G."/>
            <person name="Chen S."/>
        </authorList>
    </citation>
    <scope>NUCLEOTIDE SEQUENCE [LARGE SCALE GENOMIC DNA]</scope>
    <source>
        <strain evidence="2">SC-2020</strain>
    </source>
</reference>
<evidence type="ECO:0000313" key="3">
    <source>
        <dbReference type="Proteomes" id="UP001164929"/>
    </source>
</evidence>
<dbReference type="AlphaFoldDB" id="A0AAD6LBK7"/>
<name>A0AAD6LBK7_9ROSI</name>
<proteinExistence type="predicted"/>
<protein>
    <submittedName>
        <fullName evidence="2">Uncharacterized protein</fullName>
    </submittedName>
</protein>
<feature type="region of interest" description="Disordered" evidence="1">
    <location>
        <begin position="30"/>
        <end position="55"/>
    </location>
</feature>
<keyword evidence="3" id="KW-1185">Reference proteome</keyword>
<accession>A0AAD6LBK7</accession>
<feature type="compositionally biased region" description="Polar residues" evidence="1">
    <location>
        <begin position="32"/>
        <end position="47"/>
    </location>
</feature>
<organism evidence="2 3">
    <name type="scientific">Populus alba x Populus x berolinensis</name>
    <dbReference type="NCBI Taxonomy" id="444605"/>
    <lineage>
        <taxon>Eukaryota</taxon>
        <taxon>Viridiplantae</taxon>
        <taxon>Streptophyta</taxon>
        <taxon>Embryophyta</taxon>
        <taxon>Tracheophyta</taxon>
        <taxon>Spermatophyta</taxon>
        <taxon>Magnoliopsida</taxon>
        <taxon>eudicotyledons</taxon>
        <taxon>Gunneridae</taxon>
        <taxon>Pentapetalae</taxon>
        <taxon>rosids</taxon>
        <taxon>fabids</taxon>
        <taxon>Malpighiales</taxon>
        <taxon>Salicaceae</taxon>
        <taxon>Saliceae</taxon>
        <taxon>Populus</taxon>
    </lineage>
</organism>
<evidence type="ECO:0000313" key="2">
    <source>
        <dbReference type="EMBL" id="KAJ6957574.1"/>
    </source>
</evidence>
<evidence type="ECO:0000256" key="1">
    <source>
        <dbReference type="SAM" id="MobiDB-lite"/>
    </source>
</evidence>
<dbReference type="EMBL" id="JAQIZT010000018">
    <property type="protein sequence ID" value="KAJ6957574.1"/>
    <property type="molecule type" value="Genomic_DNA"/>
</dbReference>
<sequence length="78" mass="8745">MFGEKRSKTMRVPLKGLPLIVFVDEAPASVPDGSQNELASQYQNEQSSADEKRKSVHEWIRVPVPYDDLLGDDLKSEA</sequence>